<feature type="region of interest" description="Disordered" evidence="1">
    <location>
        <begin position="929"/>
        <end position="950"/>
    </location>
</feature>
<proteinExistence type="predicted"/>
<evidence type="ECO:0000256" key="1">
    <source>
        <dbReference type="SAM" id="MobiDB-lite"/>
    </source>
</evidence>
<accession>K8F402</accession>
<dbReference type="PANTHER" id="PTHR34730">
    <property type="entry name" value="UNNAMED PRODUCT"/>
    <property type="match status" value="1"/>
</dbReference>
<dbReference type="OrthoDB" id="445675at2759"/>
<evidence type="ECO:0000313" key="3">
    <source>
        <dbReference type="EMBL" id="CCO19525.1"/>
    </source>
</evidence>
<evidence type="ECO:0000313" key="4">
    <source>
        <dbReference type="Proteomes" id="UP000198341"/>
    </source>
</evidence>
<protein>
    <recommendedName>
        <fullName evidence="5">Transmembrane protein</fullName>
    </recommendedName>
</protein>
<evidence type="ECO:0000256" key="2">
    <source>
        <dbReference type="SAM" id="Phobius"/>
    </source>
</evidence>
<feature type="region of interest" description="Disordered" evidence="1">
    <location>
        <begin position="706"/>
        <end position="837"/>
    </location>
</feature>
<keyword evidence="2" id="KW-0812">Transmembrane</keyword>
<feature type="region of interest" description="Disordered" evidence="1">
    <location>
        <begin position="1385"/>
        <end position="1410"/>
    </location>
</feature>
<feature type="compositionally biased region" description="Polar residues" evidence="1">
    <location>
        <begin position="760"/>
        <end position="770"/>
    </location>
</feature>
<feature type="transmembrane region" description="Helical" evidence="2">
    <location>
        <begin position="978"/>
        <end position="1006"/>
    </location>
</feature>
<gene>
    <name evidence="3" type="ordered locus">Bathy14g00050</name>
</gene>
<dbReference type="Proteomes" id="UP000198341">
    <property type="component" value="Chromosome 14"/>
</dbReference>
<organism evidence="3 4">
    <name type="scientific">Bathycoccus prasinos</name>
    <dbReference type="NCBI Taxonomy" id="41875"/>
    <lineage>
        <taxon>Eukaryota</taxon>
        <taxon>Viridiplantae</taxon>
        <taxon>Chlorophyta</taxon>
        <taxon>Mamiellophyceae</taxon>
        <taxon>Mamiellales</taxon>
        <taxon>Bathycoccaceae</taxon>
        <taxon>Bathycoccus</taxon>
    </lineage>
</organism>
<feature type="transmembrane region" description="Helical" evidence="2">
    <location>
        <begin position="1137"/>
        <end position="1159"/>
    </location>
</feature>
<keyword evidence="2" id="KW-1133">Transmembrane helix</keyword>
<keyword evidence="4" id="KW-1185">Reference proteome</keyword>
<feature type="transmembrane region" description="Helical" evidence="2">
    <location>
        <begin position="1264"/>
        <end position="1287"/>
    </location>
</feature>
<feature type="transmembrane region" description="Helical" evidence="2">
    <location>
        <begin position="645"/>
        <end position="670"/>
    </location>
</feature>
<feature type="transmembrane region" description="Helical" evidence="2">
    <location>
        <begin position="1231"/>
        <end position="1252"/>
    </location>
</feature>
<reference evidence="3 4" key="1">
    <citation type="submission" date="2011-10" db="EMBL/GenBank/DDBJ databases">
        <authorList>
            <person name="Genoscope - CEA"/>
        </authorList>
    </citation>
    <scope>NUCLEOTIDE SEQUENCE [LARGE SCALE GENOMIC DNA]</scope>
    <source>
        <strain evidence="3 4">RCC 1105</strain>
    </source>
</reference>
<feature type="compositionally biased region" description="Acidic residues" evidence="1">
    <location>
        <begin position="186"/>
        <end position="200"/>
    </location>
</feature>
<keyword evidence="2" id="KW-0472">Membrane</keyword>
<dbReference type="eggNOG" id="ENOG502QS2P">
    <property type="taxonomic scope" value="Eukaryota"/>
</dbReference>
<feature type="compositionally biased region" description="Low complexity" evidence="1">
    <location>
        <begin position="296"/>
        <end position="305"/>
    </location>
</feature>
<sequence length="1410" mass="157532">MRKKFSGFSSVINISREEKRKRKRSQDLSVQKFFPLLFLFFLSLFLFFFDGVDGVRATEKEEQDNDELLRKWLHSLQLKIPNESFSTFDDKIVVSLTGIECENFTTKDVKSWFSSSSNSVGILDDNDNDNDNDKPSLHAHVIDFGASCSGVWTVSTTSNTKGVGGKVNAEVTEGNLQVDAEFVDREPDDSQNTNDDDDDNSNNKKYKLPKTVRFPKCSMQMEVDGLHFAPSSRTDEIAKLLNKAAPEIAKAMQSMFAKVACEKIQSVEKDSKTLAFFESVHNYIEKNFLAEVKTPDSSNSSSSSSDIDDRDSDNDSNEIFNWDDSTLIRVLNFISSEYIGTSGPRSLNQFIKWFSNHTGILFVPREKLVDKETGEPYFVLSKTYDVNQGEDVSLLRSISFAITEVEFVGLDTADILYGPVAGGHYVTKAAVTSNVSSSSSSSLLGFSVGWNQTRIVMKGRLEIVPAARDSISSTNQNNSWIENVTLSLEIDDMEIGMDVDLRVVEKKWQLLTQEQFKNMACLFGIVEKFDIERLLWDGKIGRLKIIDSDTNISSSDSSSSSSSSSDENNLEVDLQSAISNLSELITTSYQNVVSVIAAGEFKAVLEPLLNALILEKFYEISRQECPKQNVKSLELIKTANTVVSIFFFILGLSCIALALLTYFVVPASFIRKLNRQAMKKLKAREMHDPFDDDDIDGDGTIVFAHESDEDTSSNDDDDDEALLNDTIGGSKHKQEQQKKEDSNKKTHSRNRSGSAILASLLTTNESSDSYSDGDAFANNDDDDDDGDDDEREEERRKRRSQREEYTMRFPETAWRTHTSRGKKADEMRSTQRNKSSRYKKLFSMEDSLSKSTPVNSRWSLRLLFIANVLLFLSANMDSGASVSLFATLTTPVIDSASTIPSSERSSPPSLNDALLSAIKGGRKSLLYANTSSSSTTNDNNPQQQQPQRQKYNVIQASREDLFNFSLVGTVRDMWHAKVYAIAICIVLFSGVWPYVKLLSMFVLWEISGKNVKASTRGKCLKFVDRLGKWSLFDSFVMTMFMVGFRFHLHVTEDDDDYDDASKKLSPSSFGDLDVVVTPKRSFYVFLFATVLSLVLGHVTLFLHRKSVRSKTEVDDTATPLWRRDVNRPSVLLRTKMAAAQAVGVFLLLVAAIVFLAVGVNIPSIKFDFLGIAGYALGSSEKTRSYSLVKLAEALPHASIDKYAGGSATMTSSETITIFFQHVGPRFIQSTLYVFAVVAPLAQLLILCFLWIWPLTPRMQRRVQTMAEIFSAWSSLDVVLFAVVAAMLQIKQFANFVVGGGCLKFNTMLASIGGTGQTSDSSSNADRQQIDDDCFDLDTYFEPGCWLLVSSAMMANFVGIWVMKRCDQSVASNALRLRTSLLRGLKRDDDDDQDEEDDDDDDDDDSEELSL</sequence>
<feature type="region of interest" description="Disordered" evidence="1">
    <location>
        <begin position="293"/>
        <end position="314"/>
    </location>
</feature>
<evidence type="ECO:0008006" key="5">
    <source>
        <dbReference type="Google" id="ProtNLM"/>
    </source>
</evidence>
<dbReference type="InterPro" id="IPR007498">
    <property type="entry name" value="PqiA-like"/>
</dbReference>
<dbReference type="Pfam" id="PF04403">
    <property type="entry name" value="PqiA"/>
    <property type="match status" value="2"/>
</dbReference>
<dbReference type="RefSeq" id="XP_007509068.1">
    <property type="nucleotide sequence ID" value="XM_007509006.1"/>
</dbReference>
<feature type="transmembrane region" description="Helical" evidence="2">
    <location>
        <begin position="1345"/>
        <end position="1362"/>
    </location>
</feature>
<dbReference type="EMBL" id="FO082265">
    <property type="protein sequence ID" value="CCO19525.1"/>
    <property type="molecule type" value="Genomic_DNA"/>
</dbReference>
<feature type="compositionally biased region" description="Acidic residues" evidence="1">
    <location>
        <begin position="779"/>
        <end position="792"/>
    </location>
</feature>
<feature type="compositionally biased region" description="Low complexity" evidence="1">
    <location>
        <begin position="929"/>
        <end position="947"/>
    </location>
</feature>
<dbReference type="KEGG" id="bpg:Bathy14g00050"/>
<dbReference type="GeneID" id="19011780"/>
<feature type="transmembrane region" description="Helical" evidence="2">
    <location>
        <begin position="1082"/>
        <end position="1102"/>
    </location>
</feature>
<dbReference type="PANTHER" id="PTHR34730:SF1">
    <property type="entry name" value="PARAQUAT-INDUCIBLE PROTEIN A"/>
    <property type="match status" value="1"/>
</dbReference>
<feature type="compositionally biased region" description="Basic and acidic residues" evidence="1">
    <location>
        <begin position="732"/>
        <end position="744"/>
    </location>
</feature>
<feature type="region of interest" description="Disordered" evidence="1">
    <location>
        <begin position="179"/>
        <end position="207"/>
    </location>
</feature>
<feature type="compositionally biased region" description="Acidic residues" evidence="1">
    <location>
        <begin position="707"/>
        <end position="722"/>
    </location>
</feature>
<name>K8F402_9CHLO</name>
<feature type="compositionally biased region" description="Acidic residues" evidence="1">
    <location>
        <begin position="1388"/>
        <end position="1410"/>
    </location>
</feature>